<keyword evidence="4" id="KW-0520">NAD</keyword>
<dbReference type="PANTHER" id="PTHR11496">
    <property type="entry name" value="ALCOHOL DEHYDROGENASE"/>
    <property type="match status" value="1"/>
</dbReference>
<accession>A0ABT3THS3</accession>
<evidence type="ECO:0000313" key="7">
    <source>
        <dbReference type="EMBL" id="MCX2981881.1"/>
    </source>
</evidence>
<gene>
    <name evidence="7" type="ORF">EYC98_13540</name>
</gene>
<feature type="domain" description="Fe-containing alcohol dehydrogenase-like C-terminal" evidence="6">
    <location>
        <begin position="187"/>
        <end position="386"/>
    </location>
</feature>
<evidence type="ECO:0000259" key="5">
    <source>
        <dbReference type="Pfam" id="PF00465"/>
    </source>
</evidence>
<name>A0ABT3THS3_9GAMM</name>
<dbReference type="InterPro" id="IPR039697">
    <property type="entry name" value="Alcohol_dehydrogenase_Fe"/>
</dbReference>
<reference evidence="7" key="1">
    <citation type="submission" date="2019-02" db="EMBL/GenBank/DDBJ databases">
        <authorList>
            <person name="Li S.-H."/>
        </authorList>
    </citation>
    <scope>NUCLEOTIDE SEQUENCE</scope>
    <source>
        <strain evidence="7">IMCC14734</strain>
    </source>
</reference>
<dbReference type="Pfam" id="PF00465">
    <property type="entry name" value="Fe-ADH"/>
    <property type="match status" value="1"/>
</dbReference>
<evidence type="ECO:0000256" key="4">
    <source>
        <dbReference type="ARBA" id="ARBA00023027"/>
    </source>
</evidence>
<dbReference type="Proteomes" id="UP001143362">
    <property type="component" value="Unassembled WGS sequence"/>
</dbReference>
<dbReference type="InterPro" id="IPR056798">
    <property type="entry name" value="ADH_Fe_C"/>
</dbReference>
<dbReference type="Gene3D" id="3.40.50.1970">
    <property type="match status" value="1"/>
</dbReference>
<proteinExistence type="inferred from homology"/>
<evidence type="ECO:0000256" key="3">
    <source>
        <dbReference type="ARBA" id="ARBA00023002"/>
    </source>
</evidence>
<dbReference type="SUPFAM" id="SSF56796">
    <property type="entry name" value="Dehydroquinate synthase-like"/>
    <property type="match status" value="1"/>
</dbReference>
<comment type="caution">
    <text evidence="7">The sequence shown here is derived from an EMBL/GenBank/DDBJ whole genome shotgun (WGS) entry which is preliminary data.</text>
</comment>
<feature type="domain" description="Alcohol dehydrogenase iron-type/glycerol dehydrogenase GldA" evidence="5">
    <location>
        <begin position="11"/>
        <end position="175"/>
    </location>
</feature>
<dbReference type="InterPro" id="IPR018211">
    <property type="entry name" value="ADH_Fe_CS"/>
</dbReference>
<dbReference type="PROSITE" id="PS00913">
    <property type="entry name" value="ADH_IRON_1"/>
    <property type="match status" value="1"/>
</dbReference>
<keyword evidence="3" id="KW-0560">Oxidoreductase</keyword>
<evidence type="ECO:0000256" key="1">
    <source>
        <dbReference type="ARBA" id="ARBA00001962"/>
    </source>
</evidence>
<evidence type="ECO:0000313" key="8">
    <source>
        <dbReference type="Proteomes" id="UP001143362"/>
    </source>
</evidence>
<protein>
    <submittedName>
        <fullName evidence="7">Iron-containing alcohol dehydrogenase</fullName>
    </submittedName>
</protein>
<dbReference type="EMBL" id="SHNN01000002">
    <property type="protein sequence ID" value="MCX2981881.1"/>
    <property type="molecule type" value="Genomic_DNA"/>
</dbReference>
<dbReference type="InterPro" id="IPR001670">
    <property type="entry name" value="ADH_Fe/GldA"/>
</dbReference>
<comment type="similarity">
    <text evidence="2">Belongs to the iron-containing alcohol dehydrogenase family.</text>
</comment>
<dbReference type="Gene3D" id="1.20.1090.10">
    <property type="entry name" value="Dehydroquinate synthase-like - alpha domain"/>
    <property type="match status" value="1"/>
</dbReference>
<dbReference type="RefSeq" id="WP_279245874.1">
    <property type="nucleotide sequence ID" value="NZ_SHNN01000002.1"/>
</dbReference>
<sequence length="388" mass="40370">MKAFTFNTTKSIISEPGALQRIGAICASLNITRPLIISDAGIVKIGLLAQLEAALSDADLPLLAFTDVVADPPESVVEQALQLALTESVDGVIGFGGGSSMDTAKLVALLARSGESLADVYGVDQAQGQRLPLVLVPTTAGTGSEVTAVAIVTTGETTKAGVVANQLLPDVALLDAQLTLGLPAPITAATGIDAMVHAIEAYTSAHKKNPYSDMLARQALTLLADNIREATHQGDSVDARQAMLLGACLAGQAFANAPVAAVHALAYPLGGHFHIPHGLSNSLVLPHVLRFNAESDVASAQYAELANHLLPEQCCGDDHKDSAALINWLQTLIADLQLPASLEAMNIEASALPVLAADAMLQQRLLINNPRVVEEADALAIYQAAWKD</sequence>
<dbReference type="CDD" id="cd08193">
    <property type="entry name" value="HVD"/>
    <property type="match status" value="1"/>
</dbReference>
<evidence type="ECO:0000256" key="2">
    <source>
        <dbReference type="ARBA" id="ARBA00007358"/>
    </source>
</evidence>
<evidence type="ECO:0000259" key="6">
    <source>
        <dbReference type="Pfam" id="PF25137"/>
    </source>
</evidence>
<dbReference type="Pfam" id="PF25137">
    <property type="entry name" value="ADH_Fe_C"/>
    <property type="match status" value="1"/>
</dbReference>
<dbReference type="PANTHER" id="PTHR11496:SF102">
    <property type="entry name" value="ALCOHOL DEHYDROGENASE 4"/>
    <property type="match status" value="1"/>
</dbReference>
<comment type="cofactor">
    <cofactor evidence="1">
        <name>Fe cation</name>
        <dbReference type="ChEBI" id="CHEBI:24875"/>
    </cofactor>
</comment>
<organism evidence="7 8">
    <name type="scientific">Candidatus Litorirhabdus singularis</name>
    <dbReference type="NCBI Taxonomy" id="2518993"/>
    <lineage>
        <taxon>Bacteria</taxon>
        <taxon>Pseudomonadati</taxon>
        <taxon>Pseudomonadota</taxon>
        <taxon>Gammaproteobacteria</taxon>
        <taxon>Cellvibrionales</taxon>
        <taxon>Halieaceae</taxon>
        <taxon>Candidatus Litorirhabdus</taxon>
    </lineage>
</organism>
<keyword evidence="8" id="KW-1185">Reference proteome</keyword>